<keyword evidence="1" id="KW-1133">Transmembrane helix</keyword>
<feature type="transmembrane region" description="Helical" evidence="1">
    <location>
        <begin position="194"/>
        <end position="216"/>
    </location>
</feature>
<evidence type="ECO:0000256" key="1">
    <source>
        <dbReference type="SAM" id="Phobius"/>
    </source>
</evidence>
<organism evidence="2 3">
    <name type="scientific">Anopheles melas</name>
    <dbReference type="NCBI Taxonomy" id="34690"/>
    <lineage>
        <taxon>Eukaryota</taxon>
        <taxon>Metazoa</taxon>
        <taxon>Ecdysozoa</taxon>
        <taxon>Arthropoda</taxon>
        <taxon>Hexapoda</taxon>
        <taxon>Insecta</taxon>
        <taxon>Pterygota</taxon>
        <taxon>Neoptera</taxon>
        <taxon>Endopterygota</taxon>
        <taxon>Diptera</taxon>
        <taxon>Nematocera</taxon>
        <taxon>Culicoidea</taxon>
        <taxon>Culicidae</taxon>
        <taxon>Anophelinae</taxon>
        <taxon>Anopheles</taxon>
    </lineage>
</organism>
<evidence type="ECO:0000313" key="2">
    <source>
        <dbReference type="EnsemblMetazoa" id="AMEC022242-PA"/>
    </source>
</evidence>
<feature type="transmembrane region" description="Helical" evidence="1">
    <location>
        <begin position="428"/>
        <end position="452"/>
    </location>
</feature>
<dbReference type="PANTHER" id="PTHR11161">
    <property type="entry name" value="O-ACYLTRANSFERASE"/>
    <property type="match status" value="1"/>
</dbReference>
<keyword evidence="1" id="KW-0812">Transmembrane</keyword>
<keyword evidence="1" id="KW-0472">Membrane</keyword>
<dbReference type="VEuPathDB" id="VectorBase:AMEC022242"/>
<dbReference type="Proteomes" id="UP000075902">
    <property type="component" value="Unassembled WGS sequence"/>
</dbReference>
<protein>
    <recommendedName>
        <fullName evidence="4">Acyltransferase 3 domain-containing protein</fullName>
    </recommendedName>
</protein>
<feature type="transmembrane region" description="Helical" evidence="1">
    <location>
        <begin position="375"/>
        <end position="395"/>
    </location>
</feature>
<reference evidence="2" key="2">
    <citation type="submission" date="2020-05" db="UniProtKB">
        <authorList>
            <consortium name="EnsemblMetazoa"/>
        </authorList>
    </citation>
    <scope>IDENTIFICATION</scope>
    <source>
        <strain evidence="2">CM1001059</strain>
    </source>
</reference>
<feature type="transmembrane region" description="Helical" evidence="1">
    <location>
        <begin position="270"/>
        <end position="288"/>
    </location>
</feature>
<dbReference type="PANTHER" id="PTHR11161:SF22">
    <property type="entry name" value="ACYLTRANSFERASE 3 DOMAIN-CONTAINING PROTEIN-RELATED"/>
    <property type="match status" value="1"/>
</dbReference>
<feature type="transmembrane region" description="Helical" evidence="1">
    <location>
        <begin position="348"/>
        <end position="368"/>
    </location>
</feature>
<dbReference type="EnsemblMetazoa" id="AMEC022242-RA">
    <property type="protein sequence ID" value="AMEC022242-PA"/>
    <property type="gene ID" value="AMEC022242"/>
</dbReference>
<accession>A0A182UKV1</accession>
<evidence type="ECO:0008006" key="4">
    <source>
        <dbReference type="Google" id="ProtNLM"/>
    </source>
</evidence>
<proteinExistence type="predicted"/>
<dbReference type="InterPro" id="IPR052728">
    <property type="entry name" value="O2_lipid_transport_reg"/>
</dbReference>
<reference evidence="3" key="1">
    <citation type="submission" date="2014-01" db="EMBL/GenBank/DDBJ databases">
        <title>The Genome Sequence of Anopheles melas CM1001059_A (V2).</title>
        <authorList>
            <consortium name="The Broad Institute Genomics Platform"/>
            <person name="Neafsey D.E."/>
            <person name="Besansky N."/>
            <person name="Howell P."/>
            <person name="Walton C."/>
            <person name="Young S.K."/>
            <person name="Zeng Q."/>
            <person name="Gargeya S."/>
            <person name="Fitzgerald M."/>
            <person name="Haas B."/>
            <person name="Abouelleil A."/>
            <person name="Allen A.W."/>
            <person name="Alvarado L."/>
            <person name="Arachchi H.M."/>
            <person name="Berlin A.M."/>
            <person name="Chapman S.B."/>
            <person name="Gainer-Dewar J."/>
            <person name="Goldberg J."/>
            <person name="Griggs A."/>
            <person name="Gujja S."/>
            <person name="Hansen M."/>
            <person name="Howarth C."/>
            <person name="Imamovic A."/>
            <person name="Ireland A."/>
            <person name="Larimer J."/>
            <person name="McCowan C."/>
            <person name="Murphy C."/>
            <person name="Pearson M."/>
            <person name="Poon T.W."/>
            <person name="Priest M."/>
            <person name="Roberts A."/>
            <person name="Saif S."/>
            <person name="Shea T."/>
            <person name="Sisk P."/>
            <person name="Sykes S."/>
            <person name="Wortman J."/>
            <person name="Nusbaum C."/>
            <person name="Birren B."/>
        </authorList>
    </citation>
    <scope>NUCLEOTIDE SEQUENCE [LARGE SCALE GENOMIC DNA]</scope>
    <source>
        <strain evidence="3">CM1001059</strain>
    </source>
</reference>
<evidence type="ECO:0000313" key="3">
    <source>
        <dbReference type="Proteomes" id="UP000075902"/>
    </source>
</evidence>
<keyword evidence="3" id="KW-1185">Reference proteome</keyword>
<dbReference type="AlphaFoldDB" id="A0A182UKV1"/>
<sequence length="508" mass="59015">MNVPHQAKHCKILSRSRLERKHPVSNGLEPTEPDRTEQNRAVEEVAGCRTDLGGCGLRFPSLSEYWRMPRVFKYDDYDICLNDNPTNPSVYCVVKAVIRPDNSSEVWGLIERISSKWKVKLNHAHLDRGVCVRDCEMRLQRLSGRLNDSELLVPKFNTSYRKCVNIELSGEFGLKAQTEIEYCDNNTVSYPIDWLEIAFIAVMLAIAGIVFTSSMYDFRCKTTHGLDHYRQDLPSTRQMYLVSFSIIRNWYRITSRGDDQLSHDLRYIHTIRMIVFMGVTLGHVVFYAQPRTALTIENATWVVRLADGPLWQKGFETGRSYCRKNWWVNLLYINNYYKVDEPCMLHTWYLAADFHLFVYGLVLCAVIARFPKVRNALLGTLLVLSYLATAAIIYLKEYDAIPIFAAEQIRYFFWYWDVYRDAYVPSHMYLGAIWAASMLLSYLVAWVLCLVLESPFMALQRQLFKRHSRSSDETDHSSSAGDNGIDNTYCEHPDEKSFKPNVIFSQRF</sequence>
<name>A0A182UKV1_9DIPT</name>